<dbReference type="STRING" id="83771.SAMN02910357_00046"/>
<organism evidence="1 2">
    <name type="scientific">Succinivibrio dextrinosolvens DSM 3072</name>
    <dbReference type="NCBI Taxonomy" id="1123324"/>
    <lineage>
        <taxon>Bacteria</taxon>
        <taxon>Pseudomonadati</taxon>
        <taxon>Pseudomonadota</taxon>
        <taxon>Gammaproteobacteria</taxon>
        <taxon>Aeromonadales</taxon>
        <taxon>Succinivibrionaceae</taxon>
        <taxon>Succinivibrio</taxon>
    </lineage>
</organism>
<dbReference type="AlphaFoldDB" id="A0A1T4UZC3"/>
<name>A0A1T4UZC3_9GAMM</name>
<dbReference type="RefSeq" id="WP_078927942.1">
    <property type="nucleotide sequence ID" value="NZ_FUXX01000003.1"/>
</dbReference>
<gene>
    <name evidence="1" type="ORF">SAMN02745213_00324</name>
</gene>
<sequence>MLNLNVAVSVKDAGLPFICVIKGSKRRQHRLPDNYVEYLFVYDTEFRSIGKVELKNVFPEKLEDIEFKGRFNKKLKEDLFAWFKEKSEFSRLKINNYDLARNCSKFLHYTDEDSSEVIGKSEMQKISYMFVRGSIWLD</sequence>
<reference evidence="2" key="1">
    <citation type="submission" date="2017-02" db="EMBL/GenBank/DDBJ databases">
        <authorList>
            <person name="Varghese N."/>
            <person name="Submissions S."/>
        </authorList>
    </citation>
    <scope>NUCLEOTIDE SEQUENCE [LARGE SCALE GENOMIC DNA]</scope>
    <source>
        <strain evidence="2">DSM 3072</strain>
    </source>
</reference>
<dbReference type="EMBL" id="FUXX01000003">
    <property type="protein sequence ID" value="SKA58037.1"/>
    <property type="molecule type" value="Genomic_DNA"/>
</dbReference>
<evidence type="ECO:0000313" key="1">
    <source>
        <dbReference type="EMBL" id="SKA58037.1"/>
    </source>
</evidence>
<proteinExistence type="predicted"/>
<keyword evidence="2" id="KW-1185">Reference proteome</keyword>
<accession>A0A1T4UZC3</accession>
<evidence type="ECO:0000313" key="2">
    <source>
        <dbReference type="Proteomes" id="UP000242432"/>
    </source>
</evidence>
<dbReference type="Proteomes" id="UP000242432">
    <property type="component" value="Unassembled WGS sequence"/>
</dbReference>
<protein>
    <submittedName>
        <fullName evidence="1">Uncharacterized protein</fullName>
    </submittedName>
</protein>